<reference evidence="1 2" key="1">
    <citation type="submission" date="2021-06" db="EMBL/GenBank/DDBJ databases">
        <authorList>
            <person name="Palmer J.M."/>
        </authorList>
    </citation>
    <scope>NUCLEOTIDE SEQUENCE [LARGE SCALE GENOMIC DNA]</scope>
    <source>
        <strain evidence="1 2">AS_MEX2019</strain>
        <tissue evidence="1">Muscle</tissue>
    </source>
</reference>
<keyword evidence="2" id="KW-1185">Reference proteome</keyword>
<comment type="caution">
    <text evidence="1">The sequence shown here is derived from an EMBL/GenBank/DDBJ whole genome shotgun (WGS) entry which is preliminary data.</text>
</comment>
<name>A0ABV1A2S5_9TELE</name>
<gene>
    <name evidence="1" type="ORF">AMECASPLE_032317</name>
</gene>
<protein>
    <submittedName>
        <fullName evidence="1">Uncharacterized protein</fullName>
    </submittedName>
</protein>
<dbReference type="EMBL" id="JAHRIP010079404">
    <property type="protein sequence ID" value="MEQ2312561.1"/>
    <property type="molecule type" value="Genomic_DNA"/>
</dbReference>
<evidence type="ECO:0000313" key="2">
    <source>
        <dbReference type="Proteomes" id="UP001469553"/>
    </source>
</evidence>
<accession>A0ABV1A2S5</accession>
<sequence length="90" mass="10193">MCPLTGLVAMTTGGWERLCWNCHQNGERENPRMLRENMQTPCRKTPSRQLNLGPSCCEAIVLPTAPPCSLVMDWRPVQGVPRLSPIDCWR</sequence>
<dbReference type="Proteomes" id="UP001469553">
    <property type="component" value="Unassembled WGS sequence"/>
</dbReference>
<evidence type="ECO:0000313" key="1">
    <source>
        <dbReference type="EMBL" id="MEQ2312561.1"/>
    </source>
</evidence>
<organism evidence="1 2">
    <name type="scientific">Ameca splendens</name>
    <dbReference type="NCBI Taxonomy" id="208324"/>
    <lineage>
        <taxon>Eukaryota</taxon>
        <taxon>Metazoa</taxon>
        <taxon>Chordata</taxon>
        <taxon>Craniata</taxon>
        <taxon>Vertebrata</taxon>
        <taxon>Euteleostomi</taxon>
        <taxon>Actinopterygii</taxon>
        <taxon>Neopterygii</taxon>
        <taxon>Teleostei</taxon>
        <taxon>Neoteleostei</taxon>
        <taxon>Acanthomorphata</taxon>
        <taxon>Ovalentaria</taxon>
        <taxon>Atherinomorphae</taxon>
        <taxon>Cyprinodontiformes</taxon>
        <taxon>Goodeidae</taxon>
        <taxon>Ameca</taxon>
    </lineage>
</organism>
<proteinExistence type="predicted"/>